<dbReference type="CDD" id="cd13926">
    <property type="entry name" value="N-acetylmuramidase_GH108"/>
    <property type="match status" value="1"/>
</dbReference>
<evidence type="ECO:0000313" key="3">
    <source>
        <dbReference type="EMBL" id="QTX33201.1"/>
    </source>
</evidence>
<feature type="domain" description="Peptidoglycan binding" evidence="2">
    <location>
        <begin position="98"/>
        <end position="189"/>
    </location>
</feature>
<dbReference type="InterPro" id="IPR023346">
    <property type="entry name" value="Lysozyme-like_dom_sf"/>
</dbReference>
<protein>
    <recommendedName>
        <fullName evidence="5">Peptidoglycan binding protein</fullName>
    </recommendedName>
</protein>
<organism evidence="3 4">
    <name type="scientific">Aminithiophilus ramosus</name>
    <dbReference type="NCBI Taxonomy" id="3029084"/>
    <lineage>
        <taxon>Bacteria</taxon>
        <taxon>Thermotogati</taxon>
        <taxon>Synergistota</taxon>
        <taxon>Synergistia</taxon>
        <taxon>Synergistales</taxon>
        <taxon>Aminithiophilaceae</taxon>
        <taxon>Aminithiophilus</taxon>
    </lineage>
</organism>
<keyword evidence="4" id="KW-1185">Reference proteome</keyword>
<evidence type="ECO:0000259" key="1">
    <source>
        <dbReference type="Pfam" id="PF05838"/>
    </source>
</evidence>
<reference evidence="4" key="1">
    <citation type="submission" date="2021-04" db="EMBL/GenBank/DDBJ databases">
        <title>A novel Synergistetes isolate from a pyrite-forming mixed culture.</title>
        <authorList>
            <person name="Bunk B."/>
            <person name="Sproer C."/>
            <person name="Spring S."/>
            <person name="Pester M."/>
        </authorList>
    </citation>
    <scope>NUCLEOTIDE SEQUENCE [LARGE SCALE GENOMIC DNA]</scope>
    <source>
        <strain evidence="4">J.5.4.2-T.3.5.2</strain>
    </source>
</reference>
<dbReference type="RefSeq" id="WP_274374479.1">
    <property type="nucleotide sequence ID" value="NZ_CP072943.1"/>
</dbReference>
<accession>A0A9Q7ASL8</accession>
<dbReference type="KEGG" id="aram:KAR29_04715"/>
<dbReference type="InterPro" id="IPR018537">
    <property type="entry name" value="Peptidoglycan-bd_3"/>
</dbReference>
<dbReference type="InterPro" id="IPR008565">
    <property type="entry name" value="TtsA-like_GH18_dom"/>
</dbReference>
<sequence>MTSRFDEILAVTLGYEGGFSDDPDDRGGATNLGITEGTLARAHKAGVVGHCDVKRLTRAEAAAIYRRFYWDPIGGDRLPAPLDMVLFDAAVNCGVGAAVKHLQEALNALLPGNSVSVDGGFGAKTLAALKAVIAQDAAITKANPALEPHAILRYLTLDVLMNRVELYDAIADRDPSQRKFLRGWIHRVVNLAEAAGME</sequence>
<gene>
    <name evidence="3" type="ORF">KAR29_04715</name>
</gene>
<feature type="domain" description="TtsA-like Glycoside hydrolase family 108" evidence="1">
    <location>
        <begin position="10"/>
        <end position="94"/>
    </location>
</feature>
<evidence type="ECO:0008006" key="5">
    <source>
        <dbReference type="Google" id="ProtNLM"/>
    </source>
</evidence>
<evidence type="ECO:0000313" key="4">
    <source>
        <dbReference type="Proteomes" id="UP000671879"/>
    </source>
</evidence>
<dbReference type="AlphaFoldDB" id="A0A9Q7ASL8"/>
<dbReference type="SUPFAM" id="SSF53955">
    <property type="entry name" value="Lysozyme-like"/>
    <property type="match status" value="1"/>
</dbReference>
<name>A0A9Q7ASL8_9BACT</name>
<evidence type="ECO:0000259" key="2">
    <source>
        <dbReference type="Pfam" id="PF09374"/>
    </source>
</evidence>
<dbReference type="Gene3D" id="1.20.141.10">
    <property type="entry name" value="Chitosanase, subunit A, domain 1"/>
    <property type="match status" value="1"/>
</dbReference>
<dbReference type="EMBL" id="CP072943">
    <property type="protein sequence ID" value="QTX33201.1"/>
    <property type="molecule type" value="Genomic_DNA"/>
</dbReference>
<dbReference type="Proteomes" id="UP000671879">
    <property type="component" value="Chromosome"/>
</dbReference>
<dbReference type="Pfam" id="PF09374">
    <property type="entry name" value="PG_binding_3"/>
    <property type="match status" value="1"/>
</dbReference>
<dbReference type="Pfam" id="PF05838">
    <property type="entry name" value="Glyco_hydro_108"/>
    <property type="match status" value="1"/>
</dbReference>
<proteinExistence type="predicted"/>